<protein>
    <submittedName>
        <fullName evidence="1">Uncharacterized protein</fullName>
    </submittedName>
</protein>
<dbReference type="Proteomes" id="UP000887159">
    <property type="component" value="Unassembled WGS sequence"/>
</dbReference>
<comment type="caution">
    <text evidence="1">The sequence shown here is derived from an EMBL/GenBank/DDBJ whole genome shotgun (WGS) entry which is preliminary data.</text>
</comment>
<sequence>MAAVDFLHHENPPTWAGVETANLGAEGQRQTNHAIQPAVFTLVLKVADTWLERYEFEPSTAEDPPCKQEMLFKSVEAQNPPVAERLVQEHEKVKEDIEIPSQLDNGG</sequence>
<keyword evidence="2" id="KW-1185">Reference proteome</keyword>
<accession>A0A8X6WI56</accession>
<gene>
    <name evidence="1" type="ORF">TNCV_5045891</name>
</gene>
<evidence type="ECO:0000313" key="2">
    <source>
        <dbReference type="Proteomes" id="UP000887159"/>
    </source>
</evidence>
<dbReference type="EMBL" id="BMAU01021430">
    <property type="protein sequence ID" value="GFY35215.1"/>
    <property type="molecule type" value="Genomic_DNA"/>
</dbReference>
<name>A0A8X6WI56_TRICX</name>
<proteinExistence type="predicted"/>
<reference evidence="1" key="1">
    <citation type="submission" date="2020-08" db="EMBL/GenBank/DDBJ databases">
        <title>Multicomponent nature underlies the extraordinary mechanical properties of spider dragline silk.</title>
        <authorList>
            <person name="Kono N."/>
            <person name="Nakamura H."/>
            <person name="Mori M."/>
            <person name="Yoshida Y."/>
            <person name="Ohtoshi R."/>
            <person name="Malay A.D."/>
            <person name="Moran D.A.P."/>
            <person name="Tomita M."/>
            <person name="Numata K."/>
            <person name="Arakawa K."/>
        </authorList>
    </citation>
    <scope>NUCLEOTIDE SEQUENCE</scope>
</reference>
<dbReference type="AlphaFoldDB" id="A0A8X6WI56"/>
<evidence type="ECO:0000313" key="1">
    <source>
        <dbReference type="EMBL" id="GFY35215.1"/>
    </source>
</evidence>
<organism evidence="1 2">
    <name type="scientific">Trichonephila clavipes</name>
    <name type="common">Golden silk orbweaver</name>
    <name type="synonym">Nephila clavipes</name>
    <dbReference type="NCBI Taxonomy" id="2585209"/>
    <lineage>
        <taxon>Eukaryota</taxon>
        <taxon>Metazoa</taxon>
        <taxon>Ecdysozoa</taxon>
        <taxon>Arthropoda</taxon>
        <taxon>Chelicerata</taxon>
        <taxon>Arachnida</taxon>
        <taxon>Araneae</taxon>
        <taxon>Araneomorphae</taxon>
        <taxon>Entelegynae</taxon>
        <taxon>Araneoidea</taxon>
        <taxon>Nephilidae</taxon>
        <taxon>Trichonephila</taxon>
    </lineage>
</organism>